<dbReference type="InterPro" id="IPR013785">
    <property type="entry name" value="Aldolase_TIM"/>
</dbReference>
<evidence type="ECO:0000259" key="7">
    <source>
        <dbReference type="PROSITE" id="PS51918"/>
    </source>
</evidence>
<comment type="cofactor">
    <cofactor evidence="1">
        <name>[4Fe-4S] cluster</name>
        <dbReference type="ChEBI" id="CHEBI:49883"/>
    </cofactor>
</comment>
<dbReference type="Pfam" id="PF04055">
    <property type="entry name" value="Radical_SAM"/>
    <property type="match status" value="1"/>
</dbReference>
<evidence type="ECO:0000256" key="5">
    <source>
        <dbReference type="ARBA" id="ARBA00023004"/>
    </source>
</evidence>
<evidence type="ECO:0000256" key="4">
    <source>
        <dbReference type="ARBA" id="ARBA00022723"/>
    </source>
</evidence>
<dbReference type="CDD" id="cd01335">
    <property type="entry name" value="Radical_SAM"/>
    <property type="match status" value="1"/>
</dbReference>
<dbReference type="Pfam" id="PF13186">
    <property type="entry name" value="SPASM"/>
    <property type="match status" value="1"/>
</dbReference>
<accession>A0A0P8AP09</accession>
<dbReference type="CDD" id="cd21126">
    <property type="entry name" value="SPASM_rSAM"/>
    <property type="match status" value="1"/>
</dbReference>
<keyword evidence="5" id="KW-0408">Iron</keyword>
<dbReference type="AlphaFoldDB" id="A0A0P8AP09"/>
<dbReference type="SUPFAM" id="SSF102114">
    <property type="entry name" value="Radical SAM enzymes"/>
    <property type="match status" value="1"/>
</dbReference>
<keyword evidence="2" id="KW-0004">4Fe-4S</keyword>
<gene>
    <name evidence="8" type="ORF">HLUCCX10_06265</name>
</gene>
<evidence type="ECO:0000256" key="1">
    <source>
        <dbReference type="ARBA" id="ARBA00001966"/>
    </source>
</evidence>
<dbReference type="InterPro" id="IPR034391">
    <property type="entry name" value="AdoMet-like_SPASM_containing"/>
</dbReference>
<dbReference type="GO" id="GO:0051536">
    <property type="term" value="F:iron-sulfur cluster binding"/>
    <property type="evidence" value="ECO:0007669"/>
    <property type="project" value="UniProtKB-KW"/>
</dbReference>
<dbReference type="Proteomes" id="UP000050421">
    <property type="component" value="Unassembled WGS sequence"/>
</dbReference>
<dbReference type="GO" id="GO:0003824">
    <property type="term" value="F:catalytic activity"/>
    <property type="evidence" value="ECO:0007669"/>
    <property type="project" value="InterPro"/>
</dbReference>
<dbReference type="InterPro" id="IPR023885">
    <property type="entry name" value="4Fe4S-binding_SPASM_dom"/>
</dbReference>
<evidence type="ECO:0000256" key="2">
    <source>
        <dbReference type="ARBA" id="ARBA00022485"/>
    </source>
</evidence>
<evidence type="ECO:0000256" key="3">
    <source>
        <dbReference type="ARBA" id="ARBA00022691"/>
    </source>
</evidence>
<dbReference type="eggNOG" id="COG0535">
    <property type="taxonomic scope" value="Bacteria"/>
</dbReference>
<dbReference type="SFLD" id="SFLDG01067">
    <property type="entry name" value="SPASM/twitch_domain_containing"/>
    <property type="match status" value="1"/>
</dbReference>
<sequence length="334" mass="38608">MENTIETGLAYLRRLSLRKVWNIFLLGCSFQISRFLQKPIIWGMPTSLSIEPTTSCNLRCPECPSGLRSFTRPTGMLQPELFEKVISQSKNHLSWLHIYFQGEPFLNPRFLEMVSYAHGQGIFTSTSTNAHYLDEARVDAVINSGLRQLIVSMDGITQDVYEKYRVGGKLSKVDQGLRLLLEKRKKAKKKFPRVVLQFLVTGQNEHQIPDLKSWSKEIGVDELQLKTTQIYDFENGSELIPSDLGYSRYIPEGNGKWKLKRKIENKCWRMWQGAVVTWDGKVVPCCFDKDAQHVMGSFQEKKLDEIWHSAPYQSFRSQLLKDRTQIEICKNCTE</sequence>
<keyword evidence="4" id="KW-0479">Metal-binding</keyword>
<dbReference type="EMBL" id="LJXT01000030">
    <property type="protein sequence ID" value="KPQ17509.1"/>
    <property type="molecule type" value="Genomic_DNA"/>
</dbReference>
<dbReference type="GO" id="GO:0046872">
    <property type="term" value="F:metal ion binding"/>
    <property type="evidence" value="ECO:0007669"/>
    <property type="project" value="UniProtKB-KW"/>
</dbReference>
<keyword evidence="6" id="KW-0411">Iron-sulfur</keyword>
<protein>
    <submittedName>
        <fullName evidence="8">Putative FeS oxidoreductase</fullName>
    </submittedName>
</protein>
<evidence type="ECO:0000313" key="8">
    <source>
        <dbReference type="EMBL" id="KPQ17509.1"/>
    </source>
</evidence>
<dbReference type="PATRIC" id="fig|1305737.6.peg.1917"/>
<dbReference type="PANTHER" id="PTHR11228">
    <property type="entry name" value="RADICAL SAM DOMAIN PROTEIN"/>
    <property type="match status" value="1"/>
</dbReference>
<dbReference type="PROSITE" id="PS51918">
    <property type="entry name" value="RADICAL_SAM"/>
    <property type="match status" value="1"/>
</dbReference>
<dbReference type="InterPro" id="IPR007197">
    <property type="entry name" value="rSAM"/>
</dbReference>
<comment type="caution">
    <text evidence="8">The sequence shown here is derived from an EMBL/GenBank/DDBJ whole genome shotgun (WGS) entry which is preliminary data.</text>
</comment>
<organism evidence="8 9">
    <name type="scientific">Algoriphagus marincola HL-49</name>
    <dbReference type="NCBI Taxonomy" id="1305737"/>
    <lineage>
        <taxon>Bacteria</taxon>
        <taxon>Pseudomonadati</taxon>
        <taxon>Bacteroidota</taxon>
        <taxon>Cytophagia</taxon>
        <taxon>Cytophagales</taxon>
        <taxon>Cyclobacteriaceae</taxon>
        <taxon>Algoriphagus</taxon>
    </lineage>
</organism>
<dbReference type="SFLD" id="SFLDG01387">
    <property type="entry name" value="BtrN-like_SPASM_domain_contain"/>
    <property type="match status" value="1"/>
</dbReference>
<name>A0A0P8AP09_9BACT</name>
<dbReference type="InterPro" id="IPR058240">
    <property type="entry name" value="rSAM_sf"/>
</dbReference>
<evidence type="ECO:0000313" key="9">
    <source>
        <dbReference type="Proteomes" id="UP000050421"/>
    </source>
</evidence>
<dbReference type="PANTHER" id="PTHR11228:SF7">
    <property type="entry name" value="PQQA PEPTIDE CYCLASE"/>
    <property type="match status" value="1"/>
</dbReference>
<dbReference type="Gene3D" id="3.20.20.70">
    <property type="entry name" value="Aldolase class I"/>
    <property type="match status" value="1"/>
</dbReference>
<dbReference type="InterPro" id="IPR050377">
    <property type="entry name" value="Radical_SAM_PqqE_MftC-like"/>
</dbReference>
<keyword evidence="3" id="KW-0949">S-adenosyl-L-methionine</keyword>
<reference evidence="8 9" key="1">
    <citation type="submission" date="2015-09" db="EMBL/GenBank/DDBJ databases">
        <title>Identification and resolution of microdiversity through metagenomic sequencing of parallel consortia.</title>
        <authorList>
            <person name="Nelson W.C."/>
            <person name="Romine M.F."/>
            <person name="Lindemann S.R."/>
        </authorList>
    </citation>
    <scope>NUCLEOTIDE SEQUENCE [LARGE SCALE GENOMIC DNA]</scope>
    <source>
        <strain evidence="8">HL-49</strain>
    </source>
</reference>
<proteinExistence type="predicted"/>
<dbReference type="STRING" id="1305737.GCA_000526355_02927"/>
<evidence type="ECO:0000256" key="6">
    <source>
        <dbReference type="ARBA" id="ARBA00023014"/>
    </source>
</evidence>
<feature type="domain" description="Radical SAM core" evidence="7">
    <location>
        <begin position="42"/>
        <end position="259"/>
    </location>
</feature>
<dbReference type="SFLD" id="SFLDS00029">
    <property type="entry name" value="Radical_SAM"/>
    <property type="match status" value="1"/>
</dbReference>